<protein>
    <recommendedName>
        <fullName evidence="3">DUF2851 domain-containing protein</fullName>
    </recommendedName>
</protein>
<dbReference type="Proteomes" id="UP000007435">
    <property type="component" value="Chromosome"/>
</dbReference>
<reference key="1">
    <citation type="submission" date="2010-11" db="EMBL/GenBank/DDBJ databases">
        <title>The complete genome of Leadbetterella byssophila DSM 17132.</title>
        <authorList>
            <consortium name="US DOE Joint Genome Institute (JGI-PGF)"/>
            <person name="Lucas S."/>
            <person name="Copeland A."/>
            <person name="Lapidus A."/>
            <person name="Glavina del Rio T."/>
            <person name="Dalin E."/>
            <person name="Tice H."/>
            <person name="Bruce D."/>
            <person name="Goodwin L."/>
            <person name="Pitluck S."/>
            <person name="Kyrpides N."/>
            <person name="Mavromatis K."/>
            <person name="Ivanova N."/>
            <person name="Teshima H."/>
            <person name="Brettin T."/>
            <person name="Detter J.C."/>
            <person name="Han C."/>
            <person name="Tapia R."/>
            <person name="Land M."/>
            <person name="Hauser L."/>
            <person name="Markowitz V."/>
            <person name="Cheng J.-F."/>
            <person name="Hugenholtz P."/>
            <person name="Woyke T."/>
            <person name="Wu D."/>
            <person name="Tindall B."/>
            <person name="Pomrenke H.G."/>
            <person name="Brambilla E."/>
            <person name="Klenk H.-P."/>
            <person name="Eisen J.A."/>
        </authorList>
    </citation>
    <scope>NUCLEOTIDE SEQUENCE [LARGE SCALE GENOMIC DNA]</scope>
    <source>
        <strain>DSM 17132</strain>
    </source>
</reference>
<dbReference type="OrthoDB" id="1005072at2"/>
<dbReference type="InterPro" id="IPR021272">
    <property type="entry name" value="DUF2851"/>
</dbReference>
<evidence type="ECO:0000313" key="1">
    <source>
        <dbReference type="EMBL" id="ADQ18982.1"/>
    </source>
</evidence>
<evidence type="ECO:0000313" key="2">
    <source>
        <dbReference type="Proteomes" id="UP000007435"/>
    </source>
</evidence>
<reference evidence="1 2" key="2">
    <citation type="journal article" date="2011" name="Stand. Genomic Sci.">
        <title>Complete genome sequence of Leadbetterella byssophila type strain (4M15).</title>
        <authorList>
            <person name="Abt B."/>
            <person name="Teshima H."/>
            <person name="Lucas S."/>
            <person name="Lapidus A."/>
            <person name="Del Rio T.G."/>
            <person name="Nolan M."/>
            <person name="Tice H."/>
            <person name="Cheng J.F."/>
            <person name="Pitluck S."/>
            <person name="Liolios K."/>
            <person name="Pagani I."/>
            <person name="Ivanova N."/>
            <person name="Mavromatis K."/>
            <person name="Pati A."/>
            <person name="Tapia R."/>
            <person name="Han C."/>
            <person name="Goodwin L."/>
            <person name="Chen A."/>
            <person name="Palaniappan K."/>
            <person name="Land M."/>
            <person name="Hauser L."/>
            <person name="Chang Y.J."/>
            <person name="Jeffries C.D."/>
            <person name="Rohde M."/>
            <person name="Goker M."/>
            <person name="Tindall B.J."/>
            <person name="Detter J.C."/>
            <person name="Woyke T."/>
            <person name="Bristow J."/>
            <person name="Eisen J.A."/>
            <person name="Markowitz V."/>
            <person name="Hugenholtz P."/>
            <person name="Klenk H.P."/>
            <person name="Kyrpides N.C."/>
        </authorList>
    </citation>
    <scope>NUCLEOTIDE SEQUENCE [LARGE SCALE GENOMIC DNA]</scope>
    <source>
        <strain evidence="2">DSM 17132 / JCM 16389 / KACC 11308 / NBRC 106382 / 4M15</strain>
    </source>
</reference>
<dbReference type="RefSeq" id="WP_013410007.1">
    <property type="nucleotide sequence ID" value="NC_014655.1"/>
</dbReference>
<keyword evidence="2" id="KW-1185">Reference proteome</keyword>
<evidence type="ECO:0008006" key="3">
    <source>
        <dbReference type="Google" id="ProtNLM"/>
    </source>
</evidence>
<gene>
    <name evidence="1" type="ordered locus">Lbys_3331</name>
</gene>
<sequence length="413" mass="48496">MKNEELLHYVWQYQLFHTQNLKTTCGKDLKIIKTGHPHSDSGPDFINAHLLLDGIFWAGKVEIHWASSEWFKHHHQTDPNYDAVILHVVWIHDKEIFRLDGSSIPTLVLKDIVAEDFKYKYKNLKSSTNEIPCQAQIQEIDKTYIISMQENALAHRFDRKRQEVLNHYEETHRDLNETAYRLFMKAMGLYINEEAFTRLSRILPYSLLSKYKSKLIALEALLFGAAGFLDEPIDLYSQTLRKEFDFLSHKHELSDRMCRADWKFLRTRPQNFPTLKLALTANCIATFPSWFQLFTEELNIPKVVPTSYWCEHYDFAKKGRFKCSISHSHLNINVIIPLLLTFQTIDSHYYLRAMNILENTKAENNFITRKWAELGIKSQTAWDSQALLEQHTHFCKNKKCLKCPVGAQILFSH</sequence>
<dbReference type="eggNOG" id="ENOG502Z7XW">
    <property type="taxonomic scope" value="Bacteria"/>
</dbReference>
<dbReference type="Pfam" id="PF11013">
    <property type="entry name" value="DUF2851"/>
    <property type="match status" value="1"/>
</dbReference>
<dbReference type="KEGG" id="lby:Lbys_3331"/>
<accession>E4RX67</accession>
<dbReference type="AlphaFoldDB" id="E4RX67"/>
<proteinExistence type="predicted"/>
<dbReference type="HOGENOM" id="CLU_044582_0_0_10"/>
<dbReference type="EMBL" id="CP002305">
    <property type="protein sequence ID" value="ADQ18982.1"/>
    <property type="molecule type" value="Genomic_DNA"/>
</dbReference>
<name>E4RX67_LEAB4</name>
<dbReference type="STRING" id="649349.Lbys_3331"/>
<organism evidence="1 2">
    <name type="scientific">Leadbetterella byssophila (strain DSM 17132 / JCM 16389 / KACC 11308 / NBRC 106382 / 4M15)</name>
    <dbReference type="NCBI Taxonomy" id="649349"/>
    <lineage>
        <taxon>Bacteria</taxon>
        <taxon>Pseudomonadati</taxon>
        <taxon>Bacteroidota</taxon>
        <taxon>Cytophagia</taxon>
        <taxon>Cytophagales</taxon>
        <taxon>Leadbetterellaceae</taxon>
        <taxon>Leadbetterella</taxon>
    </lineage>
</organism>